<organism evidence="9 10">
    <name type="scientific">Rhizophagus clarus</name>
    <dbReference type="NCBI Taxonomy" id="94130"/>
    <lineage>
        <taxon>Eukaryota</taxon>
        <taxon>Fungi</taxon>
        <taxon>Fungi incertae sedis</taxon>
        <taxon>Mucoromycota</taxon>
        <taxon>Glomeromycotina</taxon>
        <taxon>Glomeromycetes</taxon>
        <taxon>Glomerales</taxon>
        <taxon>Glomeraceae</taxon>
        <taxon>Rhizophagus</taxon>
    </lineage>
</organism>
<reference evidence="9 10" key="1">
    <citation type="submission" date="2017-11" db="EMBL/GenBank/DDBJ databases">
        <title>The genome of Rhizophagus clarus HR1 reveals common genetic basis of auxotrophy among arbuscular mycorrhizal fungi.</title>
        <authorList>
            <person name="Kobayashi Y."/>
        </authorList>
    </citation>
    <scope>NUCLEOTIDE SEQUENCE [LARGE SCALE GENOMIC DNA]</scope>
    <source>
        <strain evidence="9 10">HR1</strain>
    </source>
</reference>
<dbReference type="Gene3D" id="3.40.50.150">
    <property type="entry name" value="Vaccinia Virus protein VP39"/>
    <property type="match status" value="1"/>
</dbReference>
<dbReference type="AlphaFoldDB" id="A0A2Z6R0R2"/>
<dbReference type="InterPro" id="IPR000682">
    <property type="entry name" value="PCMT"/>
</dbReference>
<evidence type="ECO:0000313" key="10">
    <source>
        <dbReference type="Proteomes" id="UP000247702"/>
    </source>
</evidence>
<dbReference type="SUPFAM" id="SSF53335">
    <property type="entry name" value="S-adenosyl-L-methionine-dependent methyltransferases"/>
    <property type="match status" value="1"/>
</dbReference>
<evidence type="ECO:0000256" key="8">
    <source>
        <dbReference type="SAM" id="SignalP"/>
    </source>
</evidence>
<keyword evidence="3" id="KW-0963">Cytoplasm</keyword>
<comment type="catalytic activity">
    <reaction evidence="7">
        <text>[protein]-L-isoaspartate + S-adenosyl-L-methionine = [protein]-L-isoaspartate alpha-methyl ester + S-adenosyl-L-homocysteine</text>
        <dbReference type="Rhea" id="RHEA:12705"/>
        <dbReference type="Rhea" id="RHEA-COMP:12143"/>
        <dbReference type="Rhea" id="RHEA-COMP:12144"/>
        <dbReference type="ChEBI" id="CHEBI:57856"/>
        <dbReference type="ChEBI" id="CHEBI:59789"/>
        <dbReference type="ChEBI" id="CHEBI:90596"/>
        <dbReference type="ChEBI" id="CHEBI:90598"/>
        <dbReference type="EC" id="2.1.1.77"/>
    </reaction>
</comment>
<evidence type="ECO:0000256" key="1">
    <source>
        <dbReference type="ARBA" id="ARBA00004496"/>
    </source>
</evidence>
<dbReference type="NCBIfam" id="TIGR00080">
    <property type="entry name" value="pimt"/>
    <property type="match status" value="1"/>
</dbReference>
<dbReference type="PANTHER" id="PTHR11579:SF0">
    <property type="entry name" value="PROTEIN-L-ISOASPARTATE(D-ASPARTATE) O-METHYLTRANSFERASE"/>
    <property type="match status" value="1"/>
</dbReference>
<feature type="signal peptide" evidence="8">
    <location>
        <begin position="1"/>
        <end position="18"/>
    </location>
</feature>
<keyword evidence="5 7" id="KW-0808">Transferase</keyword>
<dbReference type="EMBL" id="BEXD01000321">
    <property type="protein sequence ID" value="GBB86428.1"/>
    <property type="molecule type" value="Genomic_DNA"/>
</dbReference>
<evidence type="ECO:0000256" key="7">
    <source>
        <dbReference type="RuleBase" id="RU003802"/>
    </source>
</evidence>
<comment type="similarity">
    <text evidence="2 7">Belongs to the methyltransferase superfamily. L-isoaspartyl/D-aspartyl protein methyltransferase family.</text>
</comment>
<dbReference type="GO" id="GO:0005737">
    <property type="term" value="C:cytoplasm"/>
    <property type="evidence" value="ECO:0007669"/>
    <property type="project" value="UniProtKB-SubCell"/>
</dbReference>
<dbReference type="PROSITE" id="PS01279">
    <property type="entry name" value="PCMT"/>
    <property type="match status" value="1"/>
</dbReference>
<gene>
    <name evidence="9" type="ORF">RclHR1_12870010</name>
</gene>
<sequence>MIFLRSRFLLSQFSITATLLSSPLLYYNNISGLSSALNCDSGTLFHFNKNSSVINTSLRQFSLKMAWYCSANSNEDLVNNLKMANIINSKRVEEAMKTVDRRKYVSQSPYRDSPQQIGYGATISAPHMHAHALENLEPFLQPGMKVLDIGCGSGYLTACLAEMVGPEGKVVGIEHIKELVDMSRKNIQKDRPELLESQRVILVHGDGREGYLEEAPYDCIHVGAAAEKTPHALINQLKAPGRLFIPVGGYDQYIYQIDKDVNGNVTHKKVMGVMYVPLTDADKQWSR</sequence>
<comment type="subcellular location">
    <subcellularLocation>
        <location evidence="1">Cytoplasm</location>
    </subcellularLocation>
</comment>
<dbReference type="GO" id="GO:0032259">
    <property type="term" value="P:methylation"/>
    <property type="evidence" value="ECO:0007669"/>
    <property type="project" value="UniProtKB-KW"/>
</dbReference>
<keyword evidence="10" id="KW-1185">Reference proteome</keyword>
<evidence type="ECO:0000313" key="9">
    <source>
        <dbReference type="EMBL" id="GBB86428.1"/>
    </source>
</evidence>
<evidence type="ECO:0000256" key="5">
    <source>
        <dbReference type="ARBA" id="ARBA00022679"/>
    </source>
</evidence>
<evidence type="ECO:0000256" key="3">
    <source>
        <dbReference type="ARBA" id="ARBA00022490"/>
    </source>
</evidence>
<evidence type="ECO:0000256" key="4">
    <source>
        <dbReference type="ARBA" id="ARBA00022603"/>
    </source>
</evidence>
<name>A0A2Z6R0R2_9GLOM</name>
<dbReference type="EC" id="2.1.1.77" evidence="7"/>
<dbReference type="STRING" id="94130.A0A2Z6R0R2"/>
<dbReference type="CDD" id="cd02440">
    <property type="entry name" value="AdoMet_MTases"/>
    <property type="match status" value="1"/>
</dbReference>
<protein>
    <recommendedName>
        <fullName evidence="7">Protein-L-isoaspartate O-methyltransferase</fullName>
        <ecNumber evidence="7">2.1.1.77</ecNumber>
    </recommendedName>
</protein>
<dbReference type="PANTHER" id="PTHR11579">
    <property type="entry name" value="PROTEIN-L-ISOASPARTATE O-METHYLTRANSFERASE"/>
    <property type="match status" value="1"/>
</dbReference>
<proteinExistence type="inferred from homology"/>
<evidence type="ECO:0000256" key="6">
    <source>
        <dbReference type="ARBA" id="ARBA00022691"/>
    </source>
</evidence>
<accession>A0A2Z6R0R2</accession>
<dbReference type="Pfam" id="PF01135">
    <property type="entry name" value="PCMT"/>
    <property type="match status" value="1"/>
</dbReference>
<keyword evidence="6 7" id="KW-0949">S-adenosyl-L-methionine</keyword>
<comment type="caution">
    <text evidence="9">The sequence shown here is derived from an EMBL/GenBank/DDBJ whole genome shotgun (WGS) entry which is preliminary data.</text>
</comment>
<dbReference type="InterPro" id="IPR029063">
    <property type="entry name" value="SAM-dependent_MTases_sf"/>
</dbReference>
<feature type="chain" id="PRO_5016282781" description="Protein-L-isoaspartate O-methyltransferase" evidence="8">
    <location>
        <begin position="19"/>
        <end position="287"/>
    </location>
</feature>
<keyword evidence="8" id="KW-0732">Signal</keyword>
<dbReference type="Proteomes" id="UP000247702">
    <property type="component" value="Unassembled WGS sequence"/>
</dbReference>
<keyword evidence="4 7" id="KW-0489">Methyltransferase</keyword>
<dbReference type="GO" id="GO:0004719">
    <property type="term" value="F:protein-L-isoaspartate (D-aspartate) O-methyltransferase activity"/>
    <property type="evidence" value="ECO:0007669"/>
    <property type="project" value="UniProtKB-UniRule"/>
</dbReference>
<dbReference type="FunFam" id="3.40.50.150:FF:000027">
    <property type="entry name" value="Protein-L-isoaspartate O-methyltransferase"/>
    <property type="match status" value="1"/>
</dbReference>
<evidence type="ECO:0000256" key="2">
    <source>
        <dbReference type="ARBA" id="ARBA00005369"/>
    </source>
</evidence>